<dbReference type="KEGG" id="ccn:H924_02950"/>
<dbReference type="Proteomes" id="UP000011760">
    <property type="component" value="Chromosome"/>
</dbReference>
<dbReference type="RefSeq" id="WP_015650480.1">
    <property type="nucleotide sequence ID" value="NC_020506.1"/>
</dbReference>
<dbReference type="OrthoDB" id="3393679at2"/>
<feature type="chain" id="PRO_5039527254" description="AMIN-like domain-containing protein" evidence="1">
    <location>
        <begin position="30"/>
        <end position="212"/>
    </location>
</feature>
<sequence>MIVQRSSSSQQRVRRGALTLLSVSALTLAGCGTNETSTESSAGATQTLSATAGGADLSNEASAGPTPLGTADTAMKTLRAEEPAQLLVTGVRTGSHNGFDRVVFDLTGEGQPGWFADYTTSPTQQGSGNPVKFTGDTAINLNIDGTTYPFDLGMEDPQIGTVEGSGSIVTQVVSAGTFEGRSQFVIGLNGKHPYSVSVLQDPLRLVVDVMAQ</sequence>
<organism evidence="3 4">
    <name type="scientific">Corynebacterium callunae DSM 20147</name>
    <dbReference type="NCBI Taxonomy" id="1121353"/>
    <lineage>
        <taxon>Bacteria</taxon>
        <taxon>Bacillati</taxon>
        <taxon>Actinomycetota</taxon>
        <taxon>Actinomycetes</taxon>
        <taxon>Mycobacteriales</taxon>
        <taxon>Corynebacteriaceae</taxon>
        <taxon>Corynebacterium</taxon>
    </lineage>
</organism>
<proteinExistence type="predicted"/>
<keyword evidence="4" id="KW-1185">Reference proteome</keyword>
<dbReference type="PATRIC" id="fig|1121353.3.peg.611"/>
<evidence type="ECO:0000313" key="3">
    <source>
        <dbReference type="EMBL" id="AGG66042.1"/>
    </source>
</evidence>
<feature type="signal peptide" evidence="1">
    <location>
        <begin position="1"/>
        <end position="29"/>
    </location>
</feature>
<dbReference type="EMBL" id="CP004354">
    <property type="protein sequence ID" value="AGG66042.1"/>
    <property type="molecule type" value="Genomic_DNA"/>
</dbReference>
<dbReference type="Pfam" id="PF24837">
    <property type="entry name" value="AMIN-like"/>
    <property type="match status" value="1"/>
</dbReference>
<dbReference type="PROSITE" id="PS51257">
    <property type="entry name" value="PROKAR_LIPOPROTEIN"/>
    <property type="match status" value="1"/>
</dbReference>
<dbReference type="AlphaFoldDB" id="M1USG0"/>
<gene>
    <name evidence="3" type="ORF">H924_02950</name>
</gene>
<accession>M1USG0</accession>
<dbReference type="eggNOG" id="COG5401">
    <property type="taxonomic scope" value="Bacteria"/>
</dbReference>
<protein>
    <recommendedName>
        <fullName evidence="2">AMIN-like domain-containing protein</fullName>
    </recommendedName>
</protein>
<evidence type="ECO:0000259" key="2">
    <source>
        <dbReference type="Pfam" id="PF24837"/>
    </source>
</evidence>
<keyword evidence="1" id="KW-0732">Signal</keyword>
<evidence type="ECO:0000313" key="4">
    <source>
        <dbReference type="Proteomes" id="UP000011760"/>
    </source>
</evidence>
<reference evidence="3 4" key="1">
    <citation type="submission" date="2013-02" db="EMBL/GenBank/DDBJ databases">
        <title>The complete genome sequence of Corynebacterium callunae DSM 20147.</title>
        <authorList>
            <person name="Ruckert C."/>
            <person name="Albersmeier A."/>
            <person name="Kalinowski J."/>
        </authorList>
    </citation>
    <scope>NUCLEOTIDE SEQUENCE [LARGE SCALE GENOMIC DNA]</scope>
    <source>
        <strain evidence="3 4">DSM 20147</strain>
    </source>
</reference>
<feature type="domain" description="AMIN-like" evidence="2">
    <location>
        <begin position="87"/>
        <end position="210"/>
    </location>
</feature>
<evidence type="ECO:0000256" key="1">
    <source>
        <dbReference type="SAM" id="SignalP"/>
    </source>
</evidence>
<dbReference type="STRING" id="1121353.H924_02950"/>
<dbReference type="HOGENOM" id="CLU_099777_2_0_11"/>
<name>M1USG0_9CORY</name>
<dbReference type="InterPro" id="IPR056303">
    <property type="entry name" value="AMIN-like"/>
</dbReference>